<name>A0ABX6V740_9GAMM</name>
<dbReference type="Gene3D" id="3.10.450.40">
    <property type="match status" value="1"/>
</dbReference>
<keyword evidence="1" id="KW-0732">Signal</keyword>
<dbReference type="InterPro" id="IPR025711">
    <property type="entry name" value="PepSY"/>
</dbReference>
<feature type="chain" id="PRO_5045147665" description="PepSY domain-containing protein" evidence="1">
    <location>
        <begin position="21"/>
        <end position="179"/>
    </location>
</feature>
<keyword evidence="4" id="KW-1185">Reference proteome</keyword>
<dbReference type="RefSeq" id="WP_142872742.1">
    <property type="nucleotide sequence ID" value="NZ_CP045503.2"/>
</dbReference>
<feature type="signal peptide" evidence="1">
    <location>
        <begin position="1"/>
        <end position="20"/>
    </location>
</feature>
<evidence type="ECO:0000313" key="3">
    <source>
        <dbReference type="EMBL" id="QPG57380.1"/>
    </source>
</evidence>
<sequence length="179" mass="20253">MKWSKLICVALAFTSLSAFADREDDALSALAIQRANFTLEQAIEKVSTDYAKHIVEFEIDDHDNQATYDIEAINLEKKQKHDIELSLADGAVLKHKTKDSLRRLDDDDLLALKELQASKFNLGATIAQLQLKYSADVFEFELENKKGITFYKFKLMGEQGLTRVIVDVTTGKVIPVMKR</sequence>
<reference evidence="3" key="1">
    <citation type="submission" date="2021-07" db="EMBL/GenBank/DDBJ databases">
        <title>Shewanella sp. YLB-07 whole genome sequence.</title>
        <authorList>
            <person name="Yu L."/>
        </authorList>
    </citation>
    <scope>NUCLEOTIDE SEQUENCE</scope>
    <source>
        <strain evidence="3">YLB-08</strain>
    </source>
</reference>
<evidence type="ECO:0000313" key="4">
    <source>
        <dbReference type="Proteomes" id="UP000316416"/>
    </source>
</evidence>
<proteinExistence type="predicted"/>
<dbReference type="EMBL" id="CP045503">
    <property type="protein sequence ID" value="QPG57380.1"/>
    <property type="molecule type" value="Genomic_DNA"/>
</dbReference>
<protein>
    <recommendedName>
        <fullName evidence="2">PepSY domain-containing protein</fullName>
    </recommendedName>
</protein>
<gene>
    <name evidence="3" type="ORF">FM038_007975</name>
</gene>
<organism evidence="3 4">
    <name type="scientific">Shewanella eurypsychrophilus</name>
    <dbReference type="NCBI Taxonomy" id="2593656"/>
    <lineage>
        <taxon>Bacteria</taxon>
        <taxon>Pseudomonadati</taxon>
        <taxon>Pseudomonadota</taxon>
        <taxon>Gammaproteobacteria</taxon>
        <taxon>Alteromonadales</taxon>
        <taxon>Shewanellaceae</taxon>
        <taxon>Shewanella</taxon>
    </lineage>
</organism>
<evidence type="ECO:0000256" key="1">
    <source>
        <dbReference type="SAM" id="SignalP"/>
    </source>
</evidence>
<feature type="domain" description="PepSY" evidence="2">
    <location>
        <begin position="38"/>
        <end position="95"/>
    </location>
</feature>
<dbReference type="Proteomes" id="UP000316416">
    <property type="component" value="Chromosome"/>
</dbReference>
<dbReference type="Pfam" id="PF03413">
    <property type="entry name" value="PepSY"/>
    <property type="match status" value="1"/>
</dbReference>
<accession>A0ABX6V740</accession>
<evidence type="ECO:0000259" key="2">
    <source>
        <dbReference type="Pfam" id="PF03413"/>
    </source>
</evidence>